<keyword evidence="2" id="KW-0812">Transmembrane</keyword>
<protein>
    <submittedName>
        <fullName evidence="3">Uncharacterized protein</fullName>
    </submittedName>
</protein>
<organism evidence="3 4">
    <name type="scientific">Actinomadura syzygii</name>
    <dbReference type="NCBI Taxonomy" id="1427538"/>
    <lineage>
        <taxon>Bacteria</taxon>
        <taxon>Bacillati</taxon>
        <taxon>Actinomycetota</taxon>
        <taxon>Actinomycetes</taxon>
        <taxon>Streptosporangiales</taxon>
        <taxon>Thermomonosporaceae</taxon>
        <taxon>Actinomadura</taxon>
    </lineage>
</organism>
<proteinExistence type="predicted"/>
<name>A0A5D0TV26_9ACTN</name>
<gene>
    <name evidence="3" type="ORF">FXF65_33640</name>
</gene>
<dbReference type="Proteomes" id="UP000322634">
    <property type="component" value="Unassembled WGS sequence"/>
</dbReference>
<keyword evidence="4" id="KW-1185">Reference proteome</keyword>
<dbReference type="OrthoDB" id="10003950at2"/>
<keyword evidence="2" id="KW-1133">Transmembrane helix</keyword>
<evidence type="ECO:0000256" key="1">
    <source>
        <dbReference type="SAM" id="MobiDB-lite"/>
    </source>
</evidence>
<feature type="transmembrane region" description="Helical" evidence="2">
    <location>
        <begin position="94"/>
        <end position="114"/>
    </location>
</feature>
<feature type="compositionally biased region" description="Basic residues" evidence="1">
    <location>
        <begin position="122"/>
        <end position="150"/>
    </location>
</feature>
<dbReference type="EMBL" id="VSFF01000013">
    <property type="protein sequence ID" value="TYC10038.1"/>
    <property type="molecule type" value="Genomic_DNA"/>
</dbReference>
<comment type="caution">
    <text evidence="3">The sequence shown here is derived from an EMBL/GenBank/DDBJ whole genome shotgun (WGS) entry which is preliminary data.</text>
</comment>
<dbReference type="RefSeq" id="WP_148354085.1">
    <property type="nucleotide sequence ID" value="NZ_JBHSBF010000005.1"/>
</dbReference>
<reference evidence="3 4" key="1">
    <citation type="submission" date="2019-08" db="EMBL/GenBank/DDBJ databases">
        <title>Actinomadura sp. nov. CYP1-5 isolated from mountain soil.</title>
        <authorList>
            <person name="Songsumanus A."/>
            <person name="Kuncharoen N."/>
            <person name="Kudo T."/>
            <person name="Yuki M."/>
            <person name="Igarashi Y."/>
            <person name="Tanasupawat S."/>
        </authorList>
    </citation>
    <scope>NUCLEOTIDE SEQUENCE [LARGE SCALE GENOMIC DNA]</scope>
    <source>
        <strain evidence="3 4">GKU157</strain>
    </source>
</reference>
<feature type="compositionally biased region" description="Basic residues" evidence="1">
    <location>
        <begin position="42"/>
        <end position="51"/>
    </location>
</feature>
<evidence type="ECO:0000256" key="2">
    <source>
        <dbReference type="SAM" id="Phobius"/>
    </source>
</evidence>
<feature type="compositionally biased region" description="Polar residues" evidence="1">
    <location>
        <begin position="8"/>
        <end position="27"/>
    </location>
</feature>
<evidence type="ECO:0000313" key="4">
    <source>
        <dbReference type="Proteomes" id="UP000322634"/>
    </source>
</evidence>
<evidence type="ECO:0000313" key="3">
    <source>
        <dbReference type="EMBL" id="TYC10038.1"/>
    </source>
</evidence>
<dbReference type="AlphaFoldDB" id="A0A5D0TV26"/>
<sequence>MPAKEPAPNSTPTRQRPARTSATSTKRSQARKPPDRDGHVKAHDRHTKHGTVHVGAHDRSTRRTQWATAGNTWGGAAATGVLALGLVLQLSFTLIAAAAIILAVTVKVLVYLLTDQDLGQPAHRRRGRAGGGRHTKRRSTGRSTSRGRGR</sequence>
<feature type="region of interest" description="Disordered" evidence="1">
    <location>
        <begin position="121"/>
        <end position="150"/>
    </location>
</feature>
<feature type="region of interest" description="Disordered" evidence="1">
    <location>
        <begin position="1"/>
        <end position="62"/>
    </location>
</feature>
<feature type="transmembrane region" description="Helical" evidence="2">
    <location>
        <begin position="66"/>
        <end position="88"/>
    </location>
</feature>
<feature type="compositionally biased region" description="Basic and acidic residues" evidence="1">
    <location>
        <begin position="32"/>
        <end position="41"/>
    </location>
</feature>
<keyword evidence="2" id="KW-0472">Membrane</keyword>
<accession>A0A5D0TV26</accession>